<dbReference type="Gene3D" id="3.30.420.10">
    <property type="entry name" value="Ribonuclease H-like superfamily/Ribonuclease H"/>
    <property type="match status" value="1"/>
</dbReference>
<dbReference type="Pfam" id="PF13358">
    <property type="entry name" value="DDE_3"/>
    <property type="match status" value="1"/>
</dbReference>
<feature type="non-terminal residue" evidence="2">
    <location>
        <position position="1"/>
    </location>
</feature>
<protein>
    <recommendedName>
        <fullName evidence="1">Tc1-like transposase DDE domain-containing protein</fullName>
    </recommendedName>
</protein>
<dbReference type="Proteomes" id="UP000276215">
    <property type="component" value="Unassembled WGS sequence"/>
</dbReference>
<keyword evidence="3" id="KW-1185">Reference proteome</keyword>
<feature type="non-terminal residue" evidence="2">
    <location>
        <position position="117"/>
    </location>
</feature>
<dbReference type="GO" id="GO:0003676">
    <property type="term" value="F:nucleic acid binding"/>
    <property type="evidence" value="ECO:0007669"/>
    <property type="project" value="InterPro"/>
</dbReference>
<reference evidence="2 3" key="1">
    <citation type="journal article" date="2018" name="Nat. Ecol. Evol.">
        <title>Pezizomycetes genomes reveal the molecular basis of ectomycorrhizal truffle lifestyle.</title>
        <authorList>
            <person name="Murat C."/>
            <person name="Payen T."/>
            <person name="Noel B."/>
            <person name="Kuo A."/>
            <person name="Morin E."/>
            <person name="Chen J."/>
            <person name="Kohler A."/>
            <person name="Krizsan K."/>
            <person name="Balestrini R."/>
            <person name="Da Silva C."/>
            <person name="Montanini B."/>
            <person name="Hainaut M."/>
            <person name="Levati E."/>
            <person name="Barry K.W."/>
            <person name="Belfiori B."/>
            <person name="Cichocki N."/>
            <person name="Clum A."/>
            <person name="Dockter R.B."/>
            <person name="Fauchery L."/>
            <person name="Guy J."/>
            <person name="Iotti M."/>
            <person name="Le Tacon F."/>
            <person name="Lindquist E.A."/>
            <person name="Lipzen A."/>
            <person name="Malagnac F."/>
            <person name="Mello A."/>
            <person name="Molinier V."/>
            <person name="Miyauchi S."/>
            <person name="Poulain J."/>
            <person name="Riccioni C."/>
            <person name="Rubini A."/>
            <person name="Sitrit Y."/>
            <person name="Splivallo R."/>
            <person name="Traeger S."/>
            <person name="Wang M."/>
            <person name="Zifcakova L."/>
            <person name="Wipf D."/>
            <person name="Zambonelli A."/>
            <person name="Paolocci F."/>
            <person name="Nowrousian M."/>
            <person name="Ottonello S."/>
            <person name="Baldrian P."/>
            <person name="Spatafora J.W."/>
            <person name="Henrissat B."/>
            <person name="Nagy L.G."/>
            <person name="Aury J.M."/>
            <person name="Wincker P."/>
            <person name="Grigoriev I.V."/>
            <person name="Bonfante P."/>
            <person name="Martin F.M."/>
        </authorList>
    </citation>
    <scope>NUCLEOTIDE SEQUENCE [LARGE SCALE GENOMIC DNA]</scope>
    <source>
        <strain evidence="2 3">120613-1</strain>
    </source>
</reference>
<gene>
    <name evidence="2" type="ORF">L873DRAFT_1622084</name>
</gene>
<dbReference type="InterPro" id="IPR038717">
    <property type="entry name" value="Tc1-like_DDE_dom"/>
</dbReference>
<evidence type="ECO:0000313" key="3">
    <source>
        <dbReference type="Proteomes" id="UP000276215"/>
    </source>
</evidence>
<dbReference type="STRING" id="1336337.A0A3N4JW87"/>
<dbReference type="InterPro" id="IPR036397">
    <property type="entry name" value="RNaseH_sf"/>
</dbReference>
<sequence>WEDIRERVGDEEVFFIIDNAKTHLPFRRWLRVQGITLLEIRAYSPDLNPIENVWSLVKDKLHKNYPELYLMKGPKRLAHVLPLVWETIPEEFFEKLWKSMPNSIAAVLEARGGYTKY</sequence>
<dbReference type="AlphaFoldDB" id="A0A3N4JW87"/>
<evidence type="ECO:0000313" key="2">
    <source>
        <dbReference type="EMBL" id="RPB02603.1"/>
    </source>
</evidence>
<proteinExistence type="predicted"/>
<feature type="domain" description="Tc1-like transposase DDE" evidence="1">
    <location>
        <begin position="3"/>
        <end position="63"/>
    </location>
</feature>
<accession>A0A3N4JW87</accession>
<evidence type="ECO:0000259" key="1">
    <source>
        <dbReference type="Pfam" id="PF13358"/>
    </source>
</evidence>
<name>A0A3N4JW87_9PEZI</name>
<dbReference type="EMBL" id="ML120367">
    <property type="protein sequence ID" value="RPB02603.1"/>
    <property type="molecule type" value="Genomic_DNA"/>
</dbReference>
<organism evidence="2 3">
    <name type="scientific">Choiromyces venosus 120613-1</name>
    <dbReference type="NCBI Taxonomy" id="1336337"/>
    <lineage>
        <taxon>Eukaryota</taxon>
        <taxon>Fungi</taxon>
        <taxon>Dikarya</taxon>
        <taxon>Ascomycota</taxon>
        <taxon>Pezizomycotina</taxon>
        <taxon>Pezizomycetes</taxon>
        <taxon>Pezizales</taxon>
        <taxon>Tuberaceae</taxon>
        <taxon>Choiromyces</taxon>
    </lineage>
</organism>
<dbReference type="OrthoDB" id="3559217at2759"/>